<dbReference type="AlphaFoldDB" id="A0A3G8Y2V9"/>
<dbReference type="InterPro" id="IPR029044">
    <property type="entry name" value="Nucleotide-diphossugar_trans"/>
</dbReference>
<dbReference type="OrthoDB" id="850028at2"/>
<name>A0A3G8Y2V9_9FLAO</name>
<sequence>MNIVYLVFGTKIENYQQAYFSIFTAQLHKNDDDKIIVITDDSSLFGFFEDKIETIVINQDTIRDWEGPHQFFWRVKIKALQLVAQKYPQDSILYLDSDTFFYKNTAVLRTALQSGNQFMHLNEGKLSQLSSKTEKLMWKQMKGKSYGNIIINENVAMWNAGLIGVSQKHFECLELTLQINDAMCADGVTRRLIEQFAFSLGLNQYSELQPADHIVGHYWGNKKQWNDTISLFLRECFMKKYHFDAVVERIKDMELSKIPIRIKESSTQRKLKNLIDKFYTNQRPVYVKK</sequence>
<dbReference type="EMBL" id="CP034161">
    <property type="protein sequence ID" value="AZI39243.1"/>
    <property type="molecule type" value="Genomic_DNA"/>
</dbReference>
<proteinExistence type="predicted"/>
<keyword evidence="2" id="KW-1185">Reference proteome</keyword>
<dbReference type="RefSeq" id="WP_124801510.1">
    <property type="nucleotide sequence ID" value="NZ_CP034161.1"/>
</dbReference>
<dbReference type="Proteomes" id="UP000281810">
    <property type="component" value="Chromosome"/>
</dbReference>
<reference evidence="2" key="1">
    <citation type="submission" date="2018-11" db="EMBL/GenBank/DDBJ databases">
        <title>Proposal to divide the Flavobacteriaceae and reorganize its genera based on Amino Acid Identity values calculated from whole genome sequences.</title>
        <authorList>
            <person name="Nicholson A.C."/>
            <person name="Gulvik C.A."/>
            <person name="Whitney A.M."/>
            <person name="Humrighouse B.W."/>
            <person name="Bell M."/>
            <person name="Holmes B."/>
            <person name="Steigerwalt A.B."/>
            <person name="Villarma A."/>
            <person name="Sheth M."/>
            <person name="Batra D."/>
            <person name="Pryor J."/>
            <person name="Bernardet J.-F."/>
            <person name="Hugo C."/>
            <person name="Kampfer P."/>
            <person name="Newman J.D."/>
            <person name="McQuiston J.R."/>
        </authorList>
    </citation>
    <scope>NUCLEOTIDE SEQUENCE [LARGE SCALE GENOMIC DNA]</scope>
    <source>
        <strain evidence="2">F5649</strain>
    </source>
</reference>
<evidence type="ECO:0008006" key="3">
    <source>
        <dbReference type="Google" id="ProtNLM"/>
    </source>
</evidence>
<accession>A0A3G8Y2V9</accession>
<protein>
    <recommendedName>
        <fullName evidence="3">Nucleotide-diphospho-sugar transferase domain-containing protein</fullName>
    </recommendedName>
</protein>
<dbReference type="SUPFAM" id="SSF53448">
    <property type="entry name" value="Nucleotide-diphospho-sugar transferases"/>
    <property type="match status" value="1"/>
</dbReference>
<evidence type="ECO:0000313" key="1">
    <source>
        <dbReference type="EMBL" id="AZI39243.1"/>
    </source>
</evidence>
<gene>
    <name evidence="1" type="ORF">EIB74_04390</name>
</gene>
<evidence type="ECO:0000313" key="2">
    <source>
        <dbReference type="Proteomes" id="UP000281810"/>
    </source>
</evidence>
<organism evidence="1 2">
    <name type="scientific">Epilithonimonas vandammei</name>
    <dbReference type="NCBI Taxonomy" id="2487072"/>
    <lineage>
        <taxon>Bacteria</taxon>
        <taxon>Pseudomonadati</taxon>
        <taxon>Bacteroidota</taxon>
        <taxon>Flavobacteriia</taxon>
        <taxon>Flavobacteriales</taxon>
        <taxon>Weeksellaceae</taxon>
        <taxon>Chryseobacterium group</taxon>
        <taxon>Epilithonimonas</taxon>
    </lineage>
</organism>